<dbReference type="CDD" id="cd24073">
    <property type="entry name" value="ASKHA_ATPase_ROK_CYANR"/>
    <property type="match status" value="1"/>
</dbReference>
<organism evidence="2 3">
    <name type="scientific">Streptomyces pathocidini</name>
    <dbReference type="NCBI Taxonomy" id="1650571"/>
    <lineage>
        <taxon>Bacteria</taxon>
        <taxon>Bacillati</taxon>
        <taxon>Actinomycetota</taxon>
        <taxon>Actinomycetes</taxon>
        <taxon>Kitasatosporales</taxon>
        <taxon>Streptomycetaceae</taxon>
        <taxon>Streptomyces</taxon>
    </lineage>
</organism>
<name>A0ABW7UMQ4_9ACTN</name>
<comment type="caution">
    <text evidence="2">The sequence shown here is derived from an EMBL/GenBank/DDBJ whole genome shotgun (WGS) entry which is preliminary data.</text>
</comment>
<comment type="similarity">
    <text evidence="1">Belongs to the ROK (NagC/XylR) family.</text>
</comment>
<dbReference type="RefSeq" id="WP_055471639.1">
    <property type="nucleotide sequence ID" value="NZ_JBIRWE010000001.1"/>
</dbReference>
<dbReference type="Pfam" id="PF00480">
    <property type="entry name" value="ROK"/>
    <property type="match status" value="1"/>
</dbReference>
<dbReference type="PANTHER" id="PTHR18964:SF149">
    <property type="entry name" value="BIFUNCTIONAL UDP-N-ACETYLGLUCOSAMINE 2-EPIMERASE_N-ACETYLMANNOSAMINE KINASE"/>
    <property type="match status" value="1"/>
</dbReference>
<dbReference type="CDD" id="cd00090">
    <property type="entry name" value="HTH_ARSR"/>
    <property type="match status" value="1"/>
</dbReference>
<dbReference type="InterPro" id="IPR000600">
    <property type="entry name" value="ROK"/>
</dbReference>
<dbReference type="SUPFAM" id="SSF46785">
    <property type="entry name" value="Winged helix' DNA-binding domain"/>
    <property type="match status" value="1"/>
</dbReference>
<dbReference type="PROSITE" id="PS01125">
    <property type="entry name" value="ROK"/>
    <property type="match status" value="1"/>
</dbReference>
<dbReference type="InterPro" id="IPR011991">
    <property type="entry name" value="ArsR-like_HTH"/>
</dbReference>
<protein>
    <submittedName>
        <fullName evidence="2">ROK family protein</fullName>
    </submittedName>
</protein>
<keyword evidence="3" id="KW-1185">Reference proteome</keyword>
<sequence>MAPRQTADREGPYVLRDRTRASVFGAIVTKGPIARSEIAQLTGLSQATVTKAVAPMIAAGYVAEQEGSSGGRGRPRVPLHICPERRFAVGVKVTEREAVGVVVDFAGRVVAGGRVRLESPEVPEAVAGVRRLVRQLLAEKPEFRERTFDLGVAVGGAVDLDRKVLRASPILGWQDVPLGTLLEERTGLRTVVENDVNALAVAEQWFGVGVDVPWFAVVTLGAGVGSALVLDGKLMHGARGAAGELGHIVVEPGGRQCRCGNRGCLEAIASEPAILASIAEAGGPSGIDIEAAVGLARAGDAPAFTAFMRAGVALGAGIATLANLVNPARIVLSGEGLVASDLLMGSLRETFAARTLLPADAYELITRPLPDEAWARGAAAVALRDIFTGPLEESPNRPLRGAGSSLTP</sequence>
<proteinExistence type="inferred from homology"/>
<evidence type="ECO:0000313" key="3">
    <source>
        <dbReference type="Proteomes" id="UP001611548"/>
    </source>
</evidence>
<dbReference type="Gene3D" id="1.10.10.10">
    <property type="entry name" value="Winged helix-like DNA-binding domain superfamily/Winged helix DNA-binding domain"/>
    <property type="match status" value="1"/>
</dbReference>
<dbReference type="InterPro" id="IPR049874">
    <property type="entry name" value="ROK_cs"/>
</dbReference>
<reference evidence="2 3" key="1">
    <citation type="submission" date="2024-10" db="EMBL/GenBank/DDBJ databases">
        <title>The Natural Products Discovery Center: Release of the First 8490 Sequenced Strains for Exploring Actinobacteria Biosynthetic Diversity.</title>
        <authorList>
            <person name="Kalkreuter E."/>
            <person name="Kautsar S.A."/>
            <person name="Yang D."/>
            <person name="Bader C.D."/>
            <person name="Teijaro C.N."/>
            <person name="Fluegel L."/>
            <person name="Davis C.M."/>
            <person name="Simpson J.R."/>
            <person name="Lauterbach L."/>
            <person name="Steele A.D."/>
            <person name="Gui C."/>
            <person name="Meng S."/>
            <person name="Li G."/>
            <person name="Viehrig K."/>
            <person name="Ye F."/>
            <person name="Su P."/>
            <person name="Kiefer A.F."/>
            <person name="Nichols A."/>
            <person name="Cepeda A.J."/>
            <person name="Yan W."/>
            <person name="Fan B."/>
            <person name="Jiang Y."/>
            <person name="Adhikari A."/>
            <person name="Zheng C.-J."/>
            <person name="Schuster L."/>
            <person name="Cowan T.M."/>
            <person name="Smanski M.J."/>
            <person name="Chevrette M.G."/>
            <person name="De Carvalho L.P.S."/>
            <person name="Shen B."/>
        </authorList>
    </citation>
    <scope>NUCLEOTIDE SEQUENCE [LARGE SCALE GENOMIC DNA]</scope>
    <source>
        <strain evidence="2 3">NPDC020327</strain>
    </source>
</reference>
<evidence type="ECO:0000256" key="1">
    <source>
        <dbReference type="ARBA" id="ARBA00006479"/>
    </source>
</evidence>
<dbReference type="PANTHER" id="PTHR18964">
    <property type="entry name" value="ROK (REPRESSOR, ORF, KINASE) FAMILY"/>
    <property type="match status" value="1"/>
</dbReference>
<accession>A0ABW7UMQ4</accession>
<dbReference type="InterPro" id="IPR036390">
    <property type="entry name" value="WH_DNA-bd_sf"/>
</dbReference>
<evidence type="ECO:0000313" key="2">
    <source>
        <dbReference type="EMBL" id="MFI1963136.1"/>
    </source>
</evidence>
<gene>
    <name evidence="2" type="ORF">ACH429_03185</name>
</gene>
<dbReference type="Proteomes" id="UP001611548">
    <property type="component" value="Unassembled WGS sequence"/>
</dbReference>
<dbReference type="SUPFAM" id="SSF53067">
    <property type="entry name" value="Actin-like ATPase domain"/>
    <property type="match status" value="1"/>
</dbReference>
<dbReference type="Gene3D" id="3.30.420.40">
    <property type="match status" value="2"/>
</dbReference>
<dbReference type="InterPro" id="IPR036388">
    <property type="entry name" value="WH-like_DNA-bd_sf"/>
</dbReference>
<dbReference type="InterPro" id="IPR043129">
    <property type="entry name" value="ATPase_NBD"/>
</dbReference>
<dbReference type="EMBL" id="JBIRWE010000001">
    <property type="protein sequence ID" value="MFI1963136.1"/>
    <property type="molecule type" value="Genomic_DNA"/>
</dbReference>